<evidence type="ECO:0000256" key="1">
    <source>
        <dbReference type="SAM" id="MobiDB-lite"/>
    </source>
</evidence>
<dbReference type="EMBL" id="JBFOLJ010000004">
    <property type="protein sequence ID" value="KAL2545074.1"/>
    <property type="molecule type" value="Genomic_DNA"/>
</dbReference>
<dbReference type="Proteomes" id="UP001604277">
    <property type="component" value="Unassembled WGS sequence"/>
</dbReference>
<evidence type="ECO:0000313" key="3">
    <source>
        <dbReference type="Proteomes" id="UP001604277"/>
    </source>
</evidence>
<accession>A0ABD1W606</accession>
<feature type="region of interest" description="Disordered" evidence="1">
    <location>
        <begin position="1"/>
        <end position="41"/>
    </location>
</feature>
<dbReference type="AlphaFoldDB" id="A0ABD1W606"/>
<comment type="caution">
    <text evidence="2">The sequence shown here is derived from an EMBL/GenBank/DDBJ whole genome shotgun (WGS) entry which is preliminary data.</text>
</comment>
<name>A0ABD1W606_9LAMI</name>
<evidence type="ECO:0000313" key="2">
    <source>
        <dbReference type="EMBL" id="KAL2545074.1"/>
    </source>
</evidence>
<keyword evidence="3" id="KW-1185">Reference proteome</keyword>
<feature type="compositionally biased region" description="Acidic residues" evidence="1">
    <location>
        <begin position="1"/>
        <end position="17"/>
    </location>
</feature>
<protein>
    <submittedName>
        <fullName evidence="2">Uncharacterized protein</fullName>
    </submittedName>
</protein>
<feature type="compositionally biased region" description="Basic and acidic residues" evidence="1">
    <location>
        <begin position="18"/>
        <end position="41"/>
    </location>
</feature>
<sequence length="126" mass="14915">MVPIDGSDDSDDDSEIEETQRNKNKRTFETQYKKEKNSKKVDREKVGGAMFLRQHIGKLVEVLEVRNNVILRTDLPCCSISEIMQIFEFLPRVEKENEFWLLECQLFENEVKRQMFFTIKEPGAMH</sequence>
<organism evidence="2 3">
    <name type="scientific">Forsythia ovata</name>
    <dbReference type="NCBI Taxonomy" id="205694"/>
    <lineage>
        <taxon>Eukaryota</taxon>
        <taxon>Viridiplantae</taxon>
        <taxon>Streptophyta</taxon>
        <taxon>Embryophyta</taxon>
        <taxon>Tracheophyta</taxon>
        <taxon>Spermatophyta</taxon>
        <taxon>Magnoliopsida</taxon>
        <taxon>eudicotyledons</taxon>
        <taxon>Gunneridae</taxon>
        <taxon>Pentapetalae</taxon>
        <taxon>asterids</taxon>
        <taxon>lamiids</taxon>
        <taxon>Lamiales</taxon>
        <taxon>Oleaceae</taxon>
        <taxon>Forsythieae</taxon>
        <taxon>Forsythia</taxon>
    </lineage>
</organism>
<proteinExistence type="predicted"/>
<gene>
    <name evidence="2" type="ORF">Fot_14307</name>
</gene>
<reference evidence="3" key="1">
    <citation type="submission" date="2024-07" db="EMBL/GenBank/DDBJ databases">
        <title>Two chromosome-level genome assemblies of Korean endemic species Abeliophyllum distichum and Forsythia ovata (Oleaceae).</title>
        <authorList>
            <person name="Jang H."/>
        </authorList>
    </citation>
    <scope>NUCLEOTIDE SEQUENCE [LARGE SCALE GENOMIC DNA]</scope>
</reference>